<dbReference type="Pfam" id="PF00072">
    <property type="entry name" value="Response_reg"/>
    <property type="match status" value="1"/>
</dbReference>
<dbReference type="PROSITE" id="PS50045">
    <property type="entry name" value="SIGMA54_INTERACT_4"/>
    <property type="match status" value="1"/>
</dbReference>
<dbReference type="PANTHER" id="PTHR32071">
    <property type="entry name" value="TRANSCRIPTIONAL REGULATORY PROTEIN"/>
    <property type="match status" value="1"/>
</dbReference>
<dbReference type="InterPro" id="IPR009057">
    <property type="entry name" value="Homeodomain-like_sf"/>
</dbReference>
<keyword evidence="6" id="KW-0597">Phosphoprotein</keyword>
<dbReference type="InterPro" id="IPR002197">
    <property type="entry name" value="HTH_Fis"/>
</dbReference>
<evidence type="ECO:0000313" key="10">
    <source>
        <dbReference type="Proteomes" id="UP000317624"/>
    </source>
</evidence>
<evidence type="ECO:0000256" key="1">
    <source>
        <dbReference type="ARBA" id="ARBA00022741"/>
    </source>
</evidence>
<dbReference type="GO" id="GO:0043565">
    <property type="term" value="F:sequence-specific DNA binding"/>
    <property type="evidence" value="ECO:0007669"/>
    <property type="project" value="InterPro"/>
</dbReference>
<dbReference type="SMART" id="SM00382">
    <property type="entry name" value="AAA"/>
    <property type="match status" value="1"/>
</dbReference>
<dbReference type="InterPro" id="IPR011006">
    <property type="entry name" value="CheY-like_superfamily"/>
</dbReference>
<evidence type="ECO:0000256" key="6">
    <source>
        <dbReference type="PROSITE-ProRule" id="PRU00169"/>
    </source>
</evidence>
<evidence type="ECO:0000256" key="2">
    <source>
        <dbReference type="ARBA" id="ARBA00022840"/>
    </source>
</evidence>
<dbReference type="OrthoDB" id="5496274at2"/>
<dbReference type="GO" id="GO:0006355">
    <property type="term" value="P:regulation of DNA-templated transcription"/>
    <property type="evidence" value="ECO:0007669"/>
    <property type="project" value="InterPro"/>
</dbReference>
<dbReference type="PANTHER" id="PTHR32071:SF113">
    <property type="entry name" value="ALGINATE BIOSYNTHESIS TRANSCRIPTIONAL REGULATORY PROTEIN ALGB"/>
    <property type="match status" value="1"/>
</dbReference>
<dbReference type="Pfam" id="PF00158">
    <property type="entry name" value="Sigma54_activat"/>
    <property type="match status" value="1"/>
</dbReference>
<dbReference type="Gene3D" id="3.40.50.2300">
    <property type="match status" value="1"/>
</dbReference>
<proteinExistence type="predicted"/>
<organism evidence="9 10">
    <name type="scientific">Hymenobacter setariae</name>
    <dbReference type="NCBI Taxonomy" id="2594794"/>
    <lineage>
        <taxon>Bacteria</taxon>
        <taxon>Pseudomonadati</taxon>
        <taxon>Bacteroidota</taxon>
        <taxon>Cytophagia</taxon>
        <taxon>Cytophagales</taxon>
        <taxon>Hymenobacteraceae</taxon>
        <taxon>Hymenobacter</taxon>
    </lineage>
</organism>
<dbReference type="GO" id="GO:0005524">
    <property type="term" value="F:ATP binding"/>
    <property type="evidence" value="ECO:0007669"/>
    <property type="project" value="UniProtKB-KW"/>
</dbReference>
<accession>A0A558C1I4</accession>
<dbReference type="AlphaFoldDB" id="A0A558C1I4"/>
<dbReference type="SUPFAM" id="SSF52540">
    <property type="entry name" value="P-loop containing nucleoside triphosphate hydrolases"/>
    <property type="match status" value="1"/>
</dbReference>
<dbReference type="PRINTS" id="PR01590">
    <property type="entry name" value="HTHFIS"/>
</dbReference>
<feature type="domain" description="Response regulatory" evidence="8">
    <location>
        <begin position="11"/>
        <end position="130"/>
    </location>
</feature>
<feature type="modified residue" description="4-aspartylphosphate" evidence="6">
    <location>
        <position position="60"/>
    </location>
</feature>
<keyword evidence="3" id="KW-0805">Transcription regulation</keyword>
<evidence type="ECO:0000259" key="7">
    <source>
        <dbReference type="PROSITE" id="PS50045"/>
    </source>
</evidence>
<comment type="caution">
    <text evidence="9">The sequence shown here is derived from an EMBL/GenBank/DDBJ whole genome shotgun (WGS) entry which is preliminary data.</text>
</comment>
<dbReference type="EMBL" id="VMRJ01000001">
    <property type="protein sequence ID" value="TVT42574.1"/>
    <property type="molecule type" value="Genomic_DNA"/>
</dbReference>
<dbReference type="InterPro" id="IPR003593">
    <property type="entry name" value="AAA+_ATPase"/>
</dbReference>
<dbReference type="InterPro" id="IPR002078">
    <property type="entry name" value="Sigma_54_int"/>
</dbReference>
<dbReference type="Gene3D" id="1.10.10.60">
    <property type="entry name" value="Homeodomain-like"/>
    <property type="match status" value="1"/>
</dbReference>
<gene>
    <name evidence="9" type="ORF">FNT36_00280</name>
</gene>
<keyword evidence="10" id="KW-1185">Reference proteome</keyword>
<dbReference type="Gene3D" id="3.40.50.300">
    <property type="entry name" value="P-loop containing nucleotide triphosphate hydrolases"/>
    <property type="match status" value="1"/>
</dbReference>
<dbReference type="SUPFAM" id="SSF52172">
    <property type="entry name" value="CheY-like"/>
    <property type="match status" value="1"/>
</dbReference>
<dbReference type="Pfam" id="PF25601">
    <property type="entry name" value="AAA_lid_14"/>
    <property type="match status" value="1"/>
</dbReference>
<dbReference type="Gene3D" id="1.10.8.60">
    <property type="match status" value="1"/>
</dbReference>
<evidence type="ECO:0000256" key="3">
    <source>
        <dbReference type="ARBA" id="ARBA00023015"/>
    </source>
</evidence>
<dbReference type="GO" id="GO:0000160">
    <property type="term" value="P:phosphorelay signal transduction system"/>
    <property type="evidence" value="ECO:0007669"/>
    <property type="project" value="InterPro"/>
</dbReference>
<dbReference type="SUPFAM" id="SSF46689">
    <property type="entry name" value="Homeodomain-like"/>
    <property type="match status" value="1"/>
</dbReference>
<keyword evidence="2" id="KW-0067">ATP-binding</keyword>
<dbReference type="RefSeq" id="WP_144842821.1">
    <property type="nucleotide sequence ID" value="NZ_VMRJ01000001.1"/>
</dbReference>
<dbReference type="PROSITE" id="PS00688">
    <property type="entry name" value="SIGMA54_INTERACT_3"/>
    <property type="match status" value="1"/>
</dbReference>
<dbReference type="FunFam" id="3.40.50.300:FF:000006">
    <property type="entry name" value="DNA-binding transcriptional regulator NtrC"/>
    <property type="match status" value="1"/>
</dbReference>
<dbReference type="InterPro" id="IPR058031">
    <property type="entry name" value="AAA_lid_NorR"/>
</dbReference>
<keyword evidence="4" id="KW-0238">DNA-binding</keyword>
<dbReference type="InterPro" id="IPR027417">
    <property type="entry name" value="P-loop_NTPase"/>
</dbReference>
<keyword evidence="5" id="KW-0804">Transcription</keyword>
<dbReference type="Proteomes" id="UP000317624">
    <property type="component" value="Unassembled WGS sequence"/>
</dbReference>
<dbReference type="SMART" id="SM00448">
    <property type="entry name" value="REC"/>
    <property type="match status" value="1"/>
</dbReference>
<dbReference type="PROSITE" id="PS00676">
    <property type="entry name" value="SIGMA54_INTERACT_2"/>
    <property type="match status" value="1"/>
</dbReference>
<evidence type="ECO:0000313" key="9">
    <source>
        <dbReference type="EMBL" id="TVT42574.1"/>
    </source>
</evidence>
<dbReference type="Pfam" id="PF02954">
    <property type="entry name" value="HTH_8"/>
    <property type="match status" value="1"/>
</dbReference>
<keyword evidence="1" id="KW-0547">Nucleotide-binding</keyword>
<dbReference type="PROSITE" id="PS50110">
    <property type="entry name" value="RESPONSE_REGULATORY"/>
    <property type="match status" value="1"/>
</dbReference>
<name>A0A558C1I4_9BACT</name>
<reference evidence="9 10" key="1">
    <citation type="submission" date="2019-07" db="EMBL/GenBank/DDBJ databases">
        <title>Hymenobacter sp. straun FUR1 Genome sequencing and assembly.</title>
        <authorList>
            <person name="Chhetri G."/>
        </authorList>
    </citation>
    <scope>NUCLEOTIDE SEQUENCE [LARGE SCALE GENOMIC DNA]</scope>
    <source>
        <strain evidence="9 10">Fur1</strain>
    </source>
</reference>
<evidence type="ECO:0000256" key="4">
    <source>
        <dbReference type="ARBA" id="ARBA00023125"/>
    </source>
</evidence>
<evidence type="ECO:0000259" key="8">
    <source>
        <dbReference type="PROSITE" id="PS50110"/>
    </source>
</evidence>
<dbReference type="InterPro" id="IPR025944">
    <property type="entry name" value="Sigma_54_int_dom_CS"/>
</dbReference>
<evidence type="ECO:0000256" key="5">
    <source>
        <dbReference type="ARBA" id="ARBA00023163"/>
    </source>
</evidence>
<dbReference type="InterPro" id="IPR025943">
    <property type="entry name" value="Sigma_54_int_dom_ATP-bd_2"/>
</dbReference>
<sequence>MASAPLLSKATILVVDDDPDVLLALALLLRPLAGHVLTEKNPERLPALLRQERPDLVLLDMNYQSAANTGNEGFYWLAQLKKLAPSLVVVLMTAYGDIDLAVRALKDGAADFVVKPWRNDKLVATLAEALGRASGAAPMQALPANQANAALIGESEAMQAVRYKLEKIAPTDANVLIMGENGTGKDVVARLLHQLSPRAAGPFVAVDLGAITDSLFESELFGHLKGAFTDARQDRAGRFEAAQGGTLFLDEIGNLPLPQQVKLLAVLQNRQVVRLGSNTPVPIDVRVLSATNAPLYQLAAEDRFRKDLVYRLNTIEITLPPLRERGGDVLLLARHFTAQYAAKYHKPDLELADSALARLRVHAFPGNVRELQHTIERAVIMAEGSVLHDSDLLFSALEAAAPTAFVPTLRLDELEKTAIQRVIDKHQGNISQAARELGITRMALYRRLGKHNL</sequence>
<dbReference type="InterPro" id="IPR001789">
    <property type="entry name" value="Sig_transdc_resp-reg_receiver"/>
</dbReference>
<feature type="domain" description="Sigma-54 factor interaction" evidence="7">
    <location>
        <begin position="151"/>
        <end position="380"/>
    </location>
</feature>
<dbReference type="CDD" id="cd00009">
    <property type="entry name" value="AAA"/>
    <property type="match status" value="1"/>
</dbReference>
<protein>
    <submittedName>
        <fullName evidence="9">Sigma-54-dependent Fis family transcriptional regulator</fullName>
    </submittedName>
</protein>